<gene>
    <name evidence="2" type="ORF">CALVIDRAFT_597412</name>
</gene>
<name>A0A167N9H3_CALVF</name>
<feature type="region of interest" description="Disordered" evidence="1">
    <location>
        <begin position="321"/>
        <end position="353"/>
    </location>
</feature>
<sequence length="353" mass="39762">MSETRSRLPHSWSGTCFCLWSLEYKWPPLQFVLSLLPVLHILHIYPLSSTALLPMIFPAAPVSPDPMERTRPVASRLPMSFSSLESIEECSCGNEECAGHHIDEKEEVGYYPTPLPDALALYSPTSSSRSSNSSTTTFSPLPPCTKLAHARAELLHRLPWSRSASLLCSLPDTGREGEVWRAPSEFVPLHQMHQDFPEEGEGEMEEEHAGPPHRMWRPSRSRMCEVETLEEPVDPVAELAWEDSIELAAREDELVQAAEEDELVQAAREAALEQAATETILLSVERECVSEQLPSSAEREEEKDRRPRFWERKVLGFQLTARRPSLRSTGRSQSTSHASPSHDYHVSPSRHAH</sequence>
<organism evidence="2 3">
    <name type="scientific">Calocera viscosa (strain TUFC12733)</name>
    <dbReference type="NCBI Taxonomy" id="1330018"/>
    <lineage>
        <taxon>Eukaryota</taxon>
        <taxon>Fungi</taxon>
        <taxon>Dikarya</taxon>
        <taxon>Basidiomycota</taxon>
        <taxon>Agaricomycotina</taxon>
        <taxon>Dacrymycetes</taxon>
        <taxon>Dacrymycetales</taxon>
        <taxon>Dacrymycetaceae</taxon>
        <taxon>Calocera</taxon>
    </lineage>
</organism>
<proteinExistence type="predicted"/>
<feature type="compositionally biased region" description="Low complexity" evidence="1">
    <location>
        <begin position="123"/>
        <end position="139"/>
    </location>
</feature>
<accession>A0A167N9H3</accession>
<reference evidence="2 3" key="1">
    <citation type="journal article" date="2016" name="Mol. Biol. Evol.">
        <title>Comparative Genomics of Early-Diverging Mushroom-Forming Fungi Provides Insights into the Origins of Lignocellulose Decay Capabilities.</title>
        <authorList>
            <person name="Nagy L.G."/>
            <person name="Riley R."/>
            <person name="Tritt A."/>
            <person name="Adam C."/>
            <person name="Daum C."/>
            <person name="Floudas D."/>
            <person name="Sun H."/>
            <person name="Yadav J.S."/>
            <person name="Pangilinan J."/>
            <person name="Larsson K.H."/>
            <person name="Matsuura K."/>
            <person name="Barry K."/>
            <person name="Labutti K."/>
            <person name="Kuo R."/>
            <person name="Ohm R.A."/>
            <person name="Bhattacharya S.S."/>
            <person name="Shirouzu T."/>
            <person name="Yoshinaga Y."/>
            <person name="Martin F.M."/>
            <person name="Grigoriev I.V."/>
            <person name="Hibbett D.S."/>
        </authorList>
    </citation>
    <scope>NUCLEOTIDE SEQUENCE [LARGE SCALE GENOMIC DNA]</scope>
    <source>
        <strain evidence="2 3">TUFC12733</strain>
    </source>
</reference>
<evidence type="ECO:0000313" key="2">
    <source>
        <dbReference type="EMBL" id="KZO97483.1"/>
    </source>
</evidence>
<evidence type="ECO:0000313" key="3">
    <source>
        <dbReference type="Proteomes" id="UP000076738"/>
    </source>
</evidence>
<protein>
    <submittedName>
        <fullName evidence="2">Uncharacterized protein</fullName>
    </submittedName>
</protein>
<dbReference type="AlphaFoldDB" id="A0A167N9H3"/>
<feature type="non-terminal residue" evidence="2">
    <location>
        <position position="353"/>
    </location>
</feature>
<dbReference type="OrthoDB" id="10507785at2759"/>
<feature type="compositionally biased region" description="Polar residues" evidence="1">
    <location>
        <begin position="326"/>
        <end position="339"/>
    </location>
</feature>
<keyword evidence="3" id="KW-1185">Reference proteome</keyword>
<evidence type="ECO:0000256" key="1">
    <source>
        <dbReference type="SAM" id="MobiDB-lite"/>
    </source>
</evidence>
<dbReference type="EMBL" id="KV417279">
    <property type="protein sequence ID" value="KZO97483.1"/>
    <property type="molecule type" value="Genomic_DNA"/>
</dbReference>
<dbReference type="Proteomes" id="UP000076738">
    <property type="component" value="Unassembled WGS sequence"/>
</dbReference>
<feature type="compositionally biased region" description="Acidic residues" evidence="1">
    <location>
        <begin position="197"/>
        <end position="206"/>
    </location>
</feature>
<feature type="region of interest" description="Disordered" evidence="1">
    <location>
        <begin position="197"/>
        <end position="217"/>
    </location>
</feature>
<feature type="region of interest" description="Disordered" evidence="1">
    <location>
        <begin position="122"/>
        <end position="142"/>
    </location>
</feature>